<dbReference type="InterPro" id="IPR015661">
    <property type="entry name" value="Bub1/Mad3"/>
</dbReference>
<dbReference type="GO" id="GO:0051754">
    <property type="term" value="P:meiotic sister chromatid cohesion, centromeric"/>
    <property type="evidence" value="ECO:0007669"/>
    <property type="project" value="TreeGrafter"/>
</dbReference>
<feature type="region of interest" description="Disordered" evidence="5">
    <location>
        <begin position="513"/>
        <end position="554"/>
    </location>
</feature>
<evidence type="ECO:0000313" key="8">
    <source>
        <dbReference type="EMBL" id="KAF2445755.1"/>
    </source>
</evidence>
<feature type="domain" description="BUB1 N-terminal" evidence="7">
    <location>
        <begin position="63"/>
        <end position="222"/>
    </location>
</feature>
<dbReference type="InterPro" id="IPR012572">
    <property type="entry name" value="Mad3/Bub1_II"/>
</dbReference>
<feature type="compositionally biased region" description="Low complexity" evidence="5">
    <location>
        <begin position="39"/>
        <end position="50"/>
    </location>
</feature>
<keyword evidence="2" id="KW-0158">Chromosome</keyword>
<feature type="region of interest" description="Disordered" evidence="5">
    <location>
        <begin position="39"/>
        <end position="60"/>
    </location>
</feature>
<dbReference type="GO" id="GO:0005524">
    <property type="term" value="F:ATP binding"/>
    <property type="evidence" value="ECO:0007669"/>
    <property type="project" value="InterPro"/>
</dbReference>
<feature type="compositionally biased region" description="Low complexity" evidence="5">
    <location>
        <begin position="272"/>
        <end position="281"/>
    </location>
</feature>
<dbReference type="PANTHER" id="PTHR14030:SF4">
    <property type="entry name" value="BUB1 KINASE, ISOFORM A-RELATED"/>
    <property type="match status" value="1"/>
</dbReference>
<name>A0A9P4PKK2_9PLEO</name>
<proteinExistence type="predicted"/>
<comment type="caution">
    <text evidence="8">The sequence shown here is derived from an EMBL/GenBank/DDBJ whole genome shotgun (WGS) entry which is preliminary data.</text>
</comment>
<feature type="region of interest" description="Disordered" evidence="5">
    <location>
        <begin position="621"/>
        <end position="647"/>
    </location>
</feature>
<comment type="subcellular location">
    <subcellularLocation>
        <location evidence="1">Chromosome</location>
        <location evidence="1">Centromere</location>
        <location evidence="1">Kinetochore</location>
    </subcellularLocation>
</comment>
<feature type="compositionally biased region" description="Basic and acidic residues" evidence="5">
    <location>
        <begin position="665"/>
        <end position="674"/>
    </location>
</feature>
<feature type="compositionally biased region" description="Basic and acidic residues" evidence="5">
    <location>
        <begin position="785"/>
        <end position="796"/>
    </location>
</feature>
<protein>
    <submittedName>
        <fullName evidence="8">Uncharacterized protein</fullName>
    </submittedName>
</protein>
<feature type="compositionally biased region" description="Low complexity" evidence="5">
    <location>
        <begin position="697"/>
        <end position="706"/>
    </location>
</feature>
<dbReference type="Pfam" id="PF00069">
    <property type="entry name" value="Pkinase"/>
    <property type="match status" value="1"/>
</dbReference>
<keyword evidence="4" id="KW-0137">Centromere</keyword>
<evidence type="ECO:0000256" key="3">
    <source>
        <dbReference type="ARBA" id="ARBA00022838"/>
    </source>
</evidence>
<feature type="domain" description="Protein kinase" evidence="6">
    <location>
        <begin position="1032"/>
        <end position="1348"/>
    </location>
</feature>
<evidence type="ECO:0000256" key="2">
    <source>
        <dbReference type="ARBA" id="ARBA00022454"/>
    </source>
</evidence>
<dbReference type="PROSITE" id="PS00108">
    <property type="entry name" value="PROTEIN_KINASE_ST"/>
    <property type="match status" value="1"/>
</dbReference>
<dbReference type="SMART" id="SM00777">
    <property type="entry name" value="Mad3_BUB1_I"/>
    <property type="match status" value="1"/>
</dbReference>
<feature type="compositionally biased region" description="Acidic residues" evidence="5">
    <location>
        <begin position="731"/>
        <end position="742"/>
    </location>
</feature>
<dbReference type="Pfam" id="PF08171">
    <property type="entry name" value="Mad3_BUB1_II"/>
    <property type="match status" value="1"/>
</dbReference>
<dbReference type="Proteomes" id="UP000799764">
    <property type="component" value="Unassembled WGS sequence"/>
</dbReference>
<dbReference type="GO" id="GO:0004672">
    <property type="term" value="F:protein kinase activity"/>
    <property type="evidence" value="ECO:0007669"/>
    <property type="project" value="InterPro"/>
</dbReference>
<dbReference type="FunFam" id="1.25.40.430:FF:000003">
    <property type="entry name" value="Checkpoint serine/threonine-protein kinase BUB1"/>
    <property type="match status" value="1"/>
</dbReference>
<evidence type="ECO:0000256" key="1">
    <source>
        <dbReference type="ARBA" id="ARBA00004629"/>
    </source>
</evidence>
<dbReference type="SUPFAM" id="SSF56112">
    <property type="entry name" value="Protein kinase-like (PK-like)"/>
    <property type="match status" value="1"/>
</dbReference>
<feature type="compositionally biased region" description="Acidic residues" evidence="5">
    <location>
        <begin position="675"/>
        <end position="696"/>
    </location>
</feature>
<dbReference type="OrthoDB" id="248495at2759"/>
<dbReference type="Gene3D" id="1.10.510.10">
    <property type="entry name" value="Transferase(Phosphotransferase) domain 1"/>
    <property type="match status" value="1"/>
</dbReference>
<accession>A0A9P4PKK2</accession>
<feature type="compositionally biased region" description="Acidic residues" evidence="5">
    <location>
        <begin position="770"/>
        <end position="781"/>
    </location>
</feature>
<evidence type="ECO:0000259" key="6">
    <source>
        <dbReference type="PROSITE" id="PS50011"/>
    </source>
</evidence>
<dbReference type="PROSITE" id="PS51489">
    <property type="entry name" value="BUB1_N"/>
    <property type="match status" value="1"/>
</dbReference>
<feature type="compositionally biased region" description="Polar residues" evidence="5">
    <location>
        <begin position="746"/>
        <end position="758"/>
    </location>
</feature>
<dbReference type="GO" id="GO:0005634">
    <property type="term" value="C:nucleus"/>
    <property type="evidence" value="ECO:0007669"/>
    <property type="project" value="TreeGrafter"/>
</dbReference>
<feature type="compositionally biased region" description="Polar residues" evidence="5">
    <location>
        <begin position="242"/>
        <end position="256"/>
    </location>
</feature>
<dbReference type="CDD" id="cd13981">
    <property type="entry name" value="STKc_Bub1_BubR1"/>
    <property type="match status" value="1"/>
</dbReference>
<feature type="region of interest" description="Disordered" evidence="5">
    <location>
        <begin position="665"/>
        <end position="831"/>
    </location>
</feature>
<gene>
    <name evidence="8" type="ORF">P171DRAFT_472439</name>
</gene>
<feature type="compositionally biased region" description="Polar residues" evidence="5">
    <location>
        <begin position="803"/>
        <end position="815"/>
    </location>
</feature>
<reference evidence="8" key="1">
    <citation type="journal article" date="2020" name="Stud. Mycol.">
        <title>101 Dothideomycetes genomes: a test case for predicting lifestyles and emergence of pathogens.</title>
        <authorList>
            <person name="Haridas S."/>
            <person name="Albert R."/>
            <person name="Binder M."/>
            <person name="Bloem J."/>
            <person name="Labutti K."/>
            <person name="Salamov A."/>
            <person name="Andreopoulos B."/>
            <person name="Baker S."/>
            <person name="Barry K."/>
            <person name="Bills G."/>
            <person name="Bluhm B."/>
            <person name="Cannon C."/>
            <person name="Castanera R."/>
            <person name="Culley D."/>
            <person name="Daum C."/>
            <person name="Ezra D."/>
            <person name="Gonzalez J."/>
            <person name="Henrissat B."/>
            <person name="Kuo A."/>
            <person name="Liang C."/>
            <person name="Lipzen A."/>
            <person name="Lutzoni F."/>
            <person name="Magnuson J."/>
            <person name="Mondo S."/>
            <person name="Nolan M."/>
            <person name="Ohm R."/>
            <person name="Pangilinan J."/>
            <person name="Park H.-J."/>
            <person name="Ramirez L."/>
            <person name="Alfaro M."/>
            <person name="Sun H."/>
            <person name="Tritt A."/>
            <person name="Yoshinaga Y."/>
            <person name="Zwiers L.-H."/>
            <person name="Turgeon B."/>
            <person name="Goodwin S."/>
            <person name="Spatafora J."/>
            <person name="Crous P."/>
            <person name="Grigoriev I."/>
        </authorList>
    </citation>
    <scope>NUCLEOTIDE SEQUENCE</scope>
    <source>
        <strain evidence="8">CBS 690.94</strain>
    </source>
</reference>
<dbReference type="InterPro" id="IPR008271">
    <property type="entry name" value="Ser/Thr_kinase_AS"/>
</dbReference>
<dbReference type="PROSITE" id="PS50011">
    <property type="entry name" value="PROTEIN_KINASE_DOM"/>
    <property type="match status" value="1"/>
</dbReference>
<dbReference type="Pfam" id="PF08311">
    <property type="entry name" value="Mad3_BUB1_I"/>
    <property type="match status" value="1"/>
</dbReference>
<evidence type="ECO:0000313" key="9">
    <source>
        <dbReference type="Proteomes" id="UP000799764"/>
    </source>
</evidence>
<dbReference type="PANTHER" id="PTHR14030">
    <property type="entry name" value="MITOTIC CHECKPOINT SERINE/THREONINE-PROTEIN KINASE BUB1"/>
    <property type="match status" value="1"/>
</dbReference>
<keyword evidence="3" id="KW-0995">Kinetochore</keyword>
<dbReference type="GO" id="GO:0000776">
    <property type="term" value="C:kinetochore"/>
    <property type="evidence" value="ECO:0007669"/>
    <property type="project" value="UniProtKB-KW"/>
</dbReference>
<dbReference type="InterPro" id="IPR011009">
    <property type="entry name" value="Kinase-like_dom_sf"/>
</dbReference>
<dbReference type="EMBL" id="MU001499">
    <property type="protein sequence ID" value="KAF2445755.1"/>
    <property type="molecule type" value="Genomic_DNA"/>
</dbReference>
<evidence type="ECO:0000256" key="4">
    <source>
        <dbReference type="ARBA" id="ARBA00023328"/>
    </source>
</evidence>
<evidence type="ECO:0000259" key="7">
    <source>
        <dbReference type="PROSITE" id="PS51489"/>
    </source>
</evidence>
<evidence type="ECO:0000256" key="5">
    <source>
        <dbReference type="SAM" id="MobiDB-lite"/>
    </source>
</evidence>
<sequence length="1372" mass="153194">MGSDDLIDFEVIENQKENIQSLPSGRSAKALAQLYTPPLSSAAGAAPSPSQMQDAHSETRQAFEKELQAIDESDDPLDVYDRYVKWTLDAYPSAQNTPQSQLCPLLERATKAFQSSSHYQNDPRYVKMWLHYIRLFSDAPRETFAYLARHSIGDKLALYYEEFAAWLETAGRWTQAEEVYSMGIDNEARPVERLVRKYAEFQHRFESRPQQTAEPTSPALPAVRPALAAKVDPFATGPAEPQAQSRAPTGGSSTKFGKSKLAVFSDGDEAPKPSSSGSSKGWDNIGSLADRKKENTPEARSWVGETLKVGKKNTGVSKMMIFKDETALVNLNRNDEHAIPHPVHLEEPTVNPKTGRVEAPFANLKLIYPRANAEYSFEELRAQYRGWLNIDWEATRRLEQERATLAVAEETFIPQETSTASQEQEEVKEHILVHVDLEATSEPMPAPLAEEDKQPSEKLQIHVDAAAASLLDEDQTIQASTKLLIHVDDEEPVSLPEDVPDRASTKLLGHVANGEAPQPASTAQKVQKKANKSFSVLADEEPKPRVNPIAEQEPKREALKTRTVPLKGIDDEPNFNDENTPPSQLEVEKAKATKKARREERSNRTRKIKIMKLKEIRNETQTIQTNLDSPAGRKIRRKKLGKEATMTLHTKEAMDEIYDIFNEPLKDSAERATEMESEEGTSDGDDDDEDDDDDDYTSGGESTGTGHLSCATSEFGDETTAADFTVGTTIGDDEVEESDAGDTDTKSVSAWSDFTESNHVPKEHKRSGSDDDSEGSEDDSFSEISHAHDHTDHTDEQSEDLVTPTSPELPSNSLPTRYVPVPPDNYDVPTGPYRDPALAANNRLPFMTPIVEKTESSLGIATAHVQKDYFVAKTPSRSKGTTAIIEDDDEPWGSPFHEGLAPSVDGTGKVTKLALREAKPAKEPLAESKLAVLVTKDAGIKDTKSKGPIIHDAQCNPVDEIIRETVLRDIQPPLDSYDGYFADTECVYGKGADIRKYTKAVSKLNSRASGDKTTTSLTVPPTLLFPGSERMYTVKKELGKGAFAPVYLAESTWIEEDQDENQPIKMGKGDFGVKRHTLEALKMEEPPSPWEFYIMRQAKRRLGVSRAAESVIHAYEMHLFKDECYLVEEFRDQGTLLDLVNVARADNGVMDEQLAMFFTVELFRTVEALHSKGLIHGDLKADNILVRFDALSKDEQWDSQYKRDGRDGWASKGIALIDFGRGIDMKVFKPDVQFIADWPTTEADCAEMRELRPWTYQIDYHGLAGIIHNLLFGKYISTVAERAATLGAGATKTYRIKESLKRYWQTEIWQEALDLLLNPLMHLEVEEGRKMPVSRGMRDVREKMEVWLEGNCEKGVGLKALVRRMEEAVKKR</sequence>
<dbReference type="GO" id="GO:0007094">
    <property type="term" value="P:mitotic spindle assembly checkpoint signaling"/>
    <property type="evidence" value="ECO:0007669"/>
    <property type="project" value="InterPro"/>
</dbReference>
<dbReference type="SMART" id="SM00220">
    <property type="entry name" value="S_TKc"/>
    <property type="match status" value="1"/>
</dbReference>
<feature type="region of interest" description="Disordered" evidence="5">
    <location>
        <begin position="234"/>
        <end position="300"/>
    </location>
</feature>
<dbReference type="Gene3D" id="1.25.40.430">
    <property type="match status" value="1"/>
</dbReference>
<organism evidence="8 9">
    <name type="scientific">Karstenula rhodostoma CBS 690.94</name>
    <dbReference type="NCBI Taxonomy" id="1392251"/>
    <lineage>
        <taxon>Eukaryota</taxon>
        <taxon>Fungi</taxon>
        <taxon>Dikarya</taxon>
        <taxon>Ascomycota</taxon>
        <taxon>Pezizomycotina</taxon>
        <taxon>Dothideomycetes</taxon>
        <taxon>Pleosporomycetidae</taxon>
        <taxon>Pleosporales</taxon>
        <taxon>Massarineae</taxon>
        <taxon>Didymosphaeriaceae</taxon>
        <taxon>Karstenula</taxon>
    </lineage>
</organism>
<keyword evidence="9" id="KW-1185">Reference proteome</keyword>
<dbReference type="GO" id="GO:0032991">
    <property type="term" value="C:protein-containing complex"/>
    <property type="evidence" value="ECO:0007669"/>
    <property type="project" value="UniProtKB-ARBA"/>
</dbReference>
<dbReference type="InterPro" id="IPR013212">
    <property type="entry name" value="Mad3/Bub1_I"/>
</dbReference>
<dbReference type="InterPro" id="IPR000719">
    <property type="entry name" value="Prot_kinase_dom"/>
</dbReference>